<dbReference type="AlphaFoldDB" id="A0AAE3I909"/>
<dbReference type="Proteomes" id="UP001208186">
    <property type="component" value="Unassembled WGS sequence"/>
</dbReference>
<evidence type="ECO:0000313" key="1">
    <source>
        <dbReference type="EMBL" id="MCU4717124.1"/>
    </source>
</evidence>
<proteinExistence type="predicted"/>
<accession>A0AAE3I909</accession>
<dbReference type="Pfam" id="PF20509">
    <property type="entry name" value="DUF6735"/>
    <property type="match status" value="2"/>
</dbReference>
<evidence type="ECO:0000313" key="2">
    <source>
        <dbReference type="EMBL" id="MCU4726051.1"/>
    </source>
</evidence>
<dbReference type="RefSeq" id="WP_315907895.1">
    <property type="nucleotide sequence ID" value="NZ_JAOPKC010000002.1"/>
</dbReference>
<comment type="caution">
    <text evidence="2">The sequence shown here is derived from an EMBL/GenBank/DDBJ whole genome shotgun (WGS) entry which is preliminary data.</text>
</comment>
<reference evidence="2" key="1">
    <citation type="submission" date="2023-02" db="EMBL/GenBank/DDBJ databases">
        <title>Enrichment on poylsaccharides allowed isolation of novel metabolic and taxonomic groups of Haloarchaea.</title>
        <authorList>
            <person name="Sorokin D.Y."/>
            <person name="Elcheninov A.G."/>
            <person name="Khizhniak T.V."/>
            <person name="Kolganova T.V."/>
            <person name="Kublanov I.V."/>
        </authorList>
    </citation>
    <scope>NUCLEOTIDE SEQUENCE</scope>
    <source>
        <strain evidence="1 3">HArc-curdl5-1</strain>
        <strain evidence="2">HArc-curdl7</strain>
    </source>
</reference>
<gene>
    <name evidence="2" type="ORF">OB914_03550</name>
    <name evidence="1" type="ORF">OB916_03475</name>
</gene>
<name>A0AAE3I909_9EURY</name>
<protein>
    <submittedName>
        <fullName evidence="2">Uncharacterized protein</fullName>
    </submittedName>
</protein>
<dbReference type="EMBL" id="JAOPKC010000002">
    <property type="protein sequence ID" value="MCU4717124.1"/>
    <property type="molecule type" value="Genomic_DNA"/>
</dbReference>
<dbReference type="Proteomes" id="UP001209746">
    <property type="component" value="Unassembled WGS sequence"/>
</dbReference>
<evidence type="ECO:0000313" key="3">
    <source>
        <dbReference type="Proteomes" id="UP001208186"/>
    </source>
</evidence>
<organism evidence="2 4">
    <name type="scientific">Halapricum hydrolyticum</name>
    <dbReference type="NCBI Taxonomy" id="2979991"/>
    <lineage>
        <taxon>Archaea</taxon>
        <taxon>Methanobacteriati</taxon>
        <taxon>Methanobacteriota</taxon>
        <taxon>Stenosarchaea group</taxon>
        <taxon>Halobacteria</taxon>
        <taxon>Halobacteriales</taxon>
        <taxon>Haloarculaceae</taxon>
        <taxon>Halapricum</taxon>
    </lineage>
</organism>
<dbReference type="EMBL" id="JAOPKD010000002">
    <property type="protein sequence ID" value="MCU4726051.1"/>
    <property type="molecule type" value="Genomic_DNA"/>
</dbReference>
<sequence>MAHHALVAYERPDGRYDVHTSRLGGLDCRLARTISPSDPYAGGDVDPTPNVVARPFEHVLTMVDPVRHEAVYRVGVEYDVETYLPLWFGLAHYFDTCSAENDDRGLLVAVDGPDEAAELRQWFRAAKGVLATGIEAGTLGVAEAHTILDRAVREWASEVYEPRGLGGDGTESWRTDEQ</sequence>
<keyword evidence="3" id="KW-1185">Reference proteome</keyword>
<dbReference type="InterPro" id="IPR046622">
    <property type="entry name" value="DUF6735"/>
</dbReference>
<evidence type="ECO:0000313" key="4">
    <source>
        <dbReference type="Proteomes" id="UP001209746"/>
    </source>
</evidence>